<evidence type="ECO:0000256" key="1">
    <source>
        <dbReference type="SAM" id="MobiDB-lite"/>
    </source>
</evidence>
<accession>A0ABX1JW12</accession>
<feature type="region of interest" description="Disordered" evidence="1">
    <location>
        <begin position="36"/>
        <end position="113"/>
    </location>
</feature>
<keyword evidence="3" id="KW-1185">Reference proteome</keyword>
<comment type="caution">
    <text evidence="2">The sequence shown here is derived from an EMBL/GenBank/DDBJ whole genome shotgun (WGS) entry which is preliminary data.</text>
</comment>
<dbReference type="Proteomes" id="UP000523795">
    <property type="component" value="Unassembled WGS sequence"/>
</dbReference>
<organism evidence="2 3">
    <name type="scientific">Arthrobacter deserti</name>
    <dbReference type="NCBI Taxonomy" id="1742687"/>
    <lineage>
        <taxon>Bacteria</taxon>
        <taxon>Bacillati</taxon>
        <taxon>Actinomycetota</taxon>
        <taxon>Actinomycetes</taxon>
        <taxon>Micrococcales</taxon>
        <taxon>Micrococcaceae</taxon>
        <taxon>Arthrobacter</taxon>
    </lineage>
</organism>
<dbReference type="EMBL" id="JAAZSR010000507">
    <property type="protein sequence ID" value="NKX52370.1"/>
    <property type="molecule type" value="Genomic_DNA"/>
</dbReference>
<evidence type="ECO:0000313" key="2">
    <source>
        <dbReference type="EMBL" id="NKX52370.1"/>
    </source>
</evidence>
<reference evidence="2 3" key="1">
    <citation type="submission" date="2020-04" db="EMBL/GenBank/DDBJ databases">
        <authorList>
            <person name="Liu S."/>
        </authorList>
    </citation>
    <scope>NUCLEOTIDE SEQUENCE [LARGE SCALE GENOMIC DNA]</scope>
    <source>
        <strain evidence="2 3">CGMCC 1.15091</strain>
    </source>
</reference>
<feature type="compositionally biased region" description="Low complexity" evidence="1">
    <location>
        <begin position="87"/>
        <end position="98"/>
    </location>
</feature>
<proteinExistence type="predicted"/>
<evidence type="ECO:0000313" key="3">
    <source>
        <dbReference type="Proteomes" id="UP000523795"/>
    </source>
</evidence>
<protein>
    <submittedName>
        <fullName evidence="2">Uncharacterized protein</fullName>
    </submittedName>
</protein>
<name>A0ABX1JW12_9MICC</name>
<sequence>TPPPARCTVLLPSDPGQDLTDLIHSSGMDLIYQDGNTFTRRPASPEHTAALGSQGAGLGEGQDAVRVAAASFPATGTDRNRPLGRQPTTPHAAPAALPGRSPGSAAVHGQEPG</sequence>
<gene>
    <name evidence="2" type="ORF">HER39_17695</name>
</gene>
<feature type="non-terminal residue" evidence="2">
    <location>
        <position position="1"/>
    </location>
</feature>